<protein>
    <recommendedName>
        <fullName evidence="4">Trichohyalin-plectin-homology domain-containing protein</fullName>
    </recommendedName>
</protein>
<feature type="coiled-coil region" evidence="1">
    <location>
        <begin position="256"/>
        <end position="360"/>
    </location>
</feature>
<evidence type="ECO:0000256" key="1">
    <source>
        <dbReference type="SAM" id="Coils"/>
    </source>
</evidence>
<dbReference type="Proteomes" id="UP001153292">
    <property type="component" value="Chromosome 23"/>
</dbReference>
<gene>
    <name evidence="2" type="ORF">CHILSU_LOCUS6706</name>
</gene>
<evidence type="ECO:0000313" key="2">
    <source>
        <dbReference type="EMBL" id="CAH0403433.1"/>
    </source>
</evidence>
<evidence type="ECO:0008006" key="4">
    <source>
        <dbReference type="Google" id="ProtNLM"/>
    </source>
</evidence>
<name>A0ABN8B2Y9_CHISP</name>
<keyword evidence="1" id="KW-0175">Coiled coil</keyword>
<dbReference type="EMBL" id="OU963916">
    <property type="protein sequence ID" value="CAH0403433.1"/>
    <property type="molecule type" value="Genomic_DNA"/>
</dbReference>
<feature type="coiled-coil region" evidence="1">
    <location>
        <begin position="199"/>
        <end position="226"/>
    </location>
</feature>
<organism evidence="2 3">
    <name type="scientific">Chilo suppressalis</name>
    <name type="common">Asiatic rice borer moth</name>
    <dbReference type="NCBI Taxonomy" id="168631"/>
    <lineage>
        <taxon>Eukaryota</taxon>
        <taxon>Metazoa</taxon>
        <taxon>Ecdysozoa</taxon>
        <taxon>Arthropoda</taxon>
        <taxon>Hexapoda</taxon>
        <taxon>Insecta</taxon>
        <taxon>Pterygota</taxon>
        <taxon>Neoptera</taxon>
        <taxon>Endopterygota</taxon>
        <taxon>Lepidoptera</taxon>
        <taxon>Glossata</taxon>
        <taxon>Ditrysia</taxon>
        <taxon>Pyraloidea</taxon>
        <taxon>Crambidae</taxon>
        <taxon>Crambinae</taxon>
        <taxon>Chilo</taxon>
    </lineage>
</organism>
<feature type="coiled-coil region" evidence="1">
    <location>
        <begin position="97"/>
        <end position="157"/>
    </location>
</feature>
<proteinExistence type="predicted"/>
<keyword evidence="3" id="KW-1185">Reference proteome</keyword>
<accession>A0ABN8B2Y9</accession>
<reference evidence="2" key="1">
    <citation type="submission" date="2021-12" db="EMBL/GenBank/DDBJ databases">
        <authorList>
            <person name="King R."/>
        </authorList>
    </citation>
    <scope>NUCLEOTIDE SEQUENCE</scope>
</reference>
<sequence length="417" mass="51468">MYIQEILTKEALKECSYCKEKEERIKKYYEETEKEKVEQCLRALEREKIARGIFGTREDEIRLREMQKLQMIEKQSIEQENENIEGMWHQILLNDVRRKQELERREAKRRHVEMLDRRKAYDEQIASANRRRQELLQEEREKERRRLEKMREKMERDHYEEIKKKREQQLMNKHNFIEGHKLKTLKKIEDRAAEREIDNNTIRTAMQELKEEKLRKKQEMLKWRREEEIFTENFNRERKIAEELDVEGDRVVQEWKQQEEQKADEFLRQVENEKNDNKNKAVQDYQRHLQKLKENMIKERIERAERMHQVSRTAYKELQRKMESANQELKKQMDFRDTLYKQIQDNQKLLESNIIETESKDWPFTRKSEMFSDVMLNRYKQTSARKSTNPVHPFKRMIEAEEIKSTVHLPVIGTKYK</sequence>
<evidence type="ECO:0000313" key="3">
    <source>
        <dbReference type="Proteomes" id="UP001153292"/>
    </source>
</evidence>